<dbReference type="InterPro" id="IPR026444">
    <property type="entry name" value="Secre_tail"/>
</dbReference>
<dbReference type="Gene3D" id="3.40.390.10">
    <property type="entry name" value="Collagenase (Catalytic Domain)"/>
    <property type="match status" value="1"/>
</dbReference>
<name>A0A086A0N4_9FLAO</name>
<protein>
    <recommendedName>
        <fullName evidence="3">Secretion system C-terminal sorting domain-containing protein</fullName>
    </recommendedName>
</protein>
<dbReference type="RefSeq" id="WP_034715051.1">
    <property type="nucleotide sequence ID" value="NZ_JPRH01000012.1"/>
</dbReference>
<evidence type="ECO:0000256" key="1">
    <source>
        <dbReference type="ARBA" id="ARBA00022729"/>
    </source>
</evidence>
<dbReference type="InterPro" id="IPR013783">
    <property type="entry name" value="Ig-like_fold"/>
</dbReference>
<dbReference type="Proteomes" id="UP000028705">
    <property type="component" value="Unassembled WGS sequence"/>
</dbReference>
<dbReference type="Gene3D" id="2.60.40.10">
    <property type="entry name" value="Immunoglobulins"/>
    <property type="match status" value="1"/>
</dbReference>
<organism evidence="4 5">
    <name type="scientific">Chryseobacterium soli</name>
    <dbReference type="NCBI Taxonomy" id="445961"/>
    <lineage>
        <taxon>Bacteria</taxon>
        <taxon>Pseudomonadati</taxon>
        <taxon>Bacteroidota</taxon>
        <taxon>Flavobacteriia</taxon>
        <taxon>Flavobacteriales</taxon>
        <taxon>Weeksellaceae</taxon>
        <taxon>Chryseobacterium group</taxon>
        <taxon>Chryseobacterium</taxon>
    </lineage>
</organism>
<evidence type="ECO:0000313" key="5">
    <source>
        <dbReference type="Proteomes" id="UP000028705"/>
    </source>
</evidence>
<feature type="domain" description="Secretion system C-terminal sorting" evidence="3">
    <location>
        <begin position="657"/>
        <end position="728"/>
    </location>
</feature>
<dbReference type="STRING" id="445961.IW15_21010"/>
<evidence type="ECO:0000313" key="4">
    <source>
        <dbReference type="EMBL" id="KFF10248.1"/>
    </source>
</evidence>
<proteinExistence type="predicted"/>
<dbReference type="Pfam" id="PF13583">
    <property type="entry name" value="Reprolysin_4"/>
    <property type="match status" value="1"/>
</dbReference>
<feature type="chain" id="PRO_5001802031" description="Secretion system C-terminal sorting domain-containing protein" evidence="2">
    <location>
        <begin position="26"/>
        <end position="730"/>
    </location>
</feature>
<dbReference type="AlphaFoldDB" id="A0A086A0N4"/>
<reference evidence="4 5" key="1">
    <citation type="submission" date="2014-07" db="EMBL/GenBank/DDBJ databases">
        <title>Genome of Chryseobacterium soli DSM 19298.</title>
        <authorList>
            <person name="Stropko S.J."/>
            <person name="Pipes S.E."/>
            <person name="Newman J."/>
        </authorList>
    </citation>
    <scope>NUCLEOTIDE SEQUENCE [LARGE SCALE GENOMIC DNA]</scope>
    <source>
        <strain evidence="4 5">DSM 19298</strain>
    </source>
</reference>
<evidence type="ECO:0000256" key="2">
    <source>
        <dbReference type="SAM" id="SignalP"/>
    </source>
</evidence>
<dbReference type="eggNOG" id="COG3291">
    <property type="taxonomic scope" value="Bacteria"/>
</dbReference>
<gene>
    <name evidence="4" type="ORF">IW15_21010</name>
</gene>
<keyword evidence="1 2" id="KW-0732">Signal</keyword>
<dbReference type="OrthoDB" id="9792152at2"/>
<keyword evidence="5" id="KW-1185">Reference proteome</keyword>
<dbReference type="NCBIfam" id="TIGR04183">
    <property type="entry name" value="Por_Secre_tail"/>
    <property type="match status" value="1"/>
</dbReference>
<feature type="signal peptide" evidence="2">
    <location>
        <begin position="1"/>
        <end position="25"/>
    </location>
</feature>
<sequence length="730" mass="78723">MTKRIFTILCLLVAAMGFSQQNYWAKISRTTNKDLRPRMTTPTVFSLYSLDLEKIKKDLAKAPQRFSKDKSLVIKFPDSDGNYRDYIVQEASVMEPELQAKFPDIRSYIGWQKNNPLHTIRFSLTPSTGMNIMYFDGSDISYLDGYAKDNSSFILYKRKDLPKNDRIFECHVENELDNAIENNTVMKAPLVSDGQFRTYRLAVAATGEYTAFQGGTIPLAMAAMATTMTRVNGIYEKTISVTMVMVANNNLIVYTNATTDPYTNGTPGTMITQNQTNINSIIGAANYDIGHVFGTNSGGLAGLGVVCTTSKARGVTGSGAPVGDPFDIDYVAHEMGHQFGANHTFRASSGSCSGNANNATAYEPGSGSTVMAYAGICGTANNVQSNSDAYFHAASVVEMYAVLQRSTDCALKVSNNNGVPTADAGADYIIPKGTAFVLTGQGTDPDNDPVTYLWEQYDNQNNTQPPVATATVGPVYRSLTPVAAPTRYFPNMTSVLANNLVPKWEVTPGVARTLNFSLLVNDNRPTGNQTARDAMVVTVTNDGPFTVTSQATNTQCSGGVPTTVTWDVAGTNTGTINTQNVTILLSKNSGANFNTVLAASVPNNGSAVVNLPNEDVASARIMVKAVNNIYFAVNASNFSIGKTLATRETADVKSFVVYPNPSQDEVNILLKNSSQKAEYALLDASGRLVKSGSFKGETKVTLNNVTTGNYLISITLENGEKYSEKLIIKK</sequence>
<dbReference type="Pfam" id="PF18962">
    <property type="entry name" value="Por_Secre_tail"/>
    <property type="match status" value="1"/>
</dbReference>
<dbReference type="GO" id="GO:0008237">
    <property type="term" value="F:metallopeptidase activity"/>
    <property type="evidence" value="ECO:0007669"/>
    <property type="project" value="InterPro"/>
</dbReference>
<accession>A0A086A0N4</accession>
<dbReference type="SUPFAM" id="SSF55486">
    <property type="entry name" value="Metalloproteases ('zincins'), catalytic domain"/>
    <property type="match status" value="1"/>
</dbReference>
<evidence type="ECO:0000259" key="3">
    <source>
        <dbReference type="Pfam" id="PF18962"/>
    </source>
</evidence>
<dbReference type="EMBL" id="JPRH01000012">
    <property type="protein sequence ID" value="KFF10248.1"/>
    <property type="molecule type" value="Genomic_DNA"/>
</dbReference>
<comment type="caution">
    <text evidence="4">The sequence shown here is derived from an EMBL/GenBank/DDBJ whole genome shotgun (WGS) entry which is preliminary data.</text>
</comment>
<dbReference type="InterPro" id="IPR024079">
    <property type="entry name" value="MetalloPept_cat_dom_sf"/>
</dbReference>